<comment type="caution">
    <text evidence="2">The sequence shown here is derived from an EMBL/GenBank/DDBJ whole genome shotgun (WGS) entry which is preliminary data.</text>
</comment>
<protein>
    <submittedName>
        <fullName evidence="2">Uncharacterized protein</fullName>
    </submittedName>
</protein>
<name>A0AAN6J467_9PEZI</name>
<accession>A0AAN6J467</accession>
<evidence type="ECO:0000313" key="2">
    <source>
        <dbReference type="EMBL" id="KAK0315064.1"/>
    </source>
</evidence>
<feature type="compositionally biased region" description="Acidic residues" evidence="1">
    <location>
        <begin position="213"/>
        <end position="240"/>
    </location>
</feature>
<reference evidence="2" key="1">
    <citation type="submission" date="2021-12" db="EMBL/GenBank/DDBJ databases">
        <title>Black yeast isolated from Biological Soil Crust.</title>
        <authorList>
            <person name="Kurbessoian T."/>
        </authorList>
    </citation>
    <scope>NUCLEOTIDE SEQUENCE</scope>
    <source>
        <strain evidence="2">CCFEE 5208</strain>
    </source>
</reference>
<dbReference type="Proteomes" id="UP001168146">
    <property type="component" value="Unassembled WGS sequence"/>
</dbReference>
<feature type="region of interest" description="Disordered" evidence="1">
    <location>
        <begin position="1"/>
        <end position="47"/>
    </location>
</feature>
<dbReference type="AlphaFoldDB" id="A0AAN6J467"/>
<dbReference type="EMBL" id="JASUXU010000053">
    <property type="protein sequence ID" value="KAK0315064.1"/>
    <property type="molecule type" value="Genomic_DNA"/>
</dbReference>
<proteinExistence type="predicted"/>
<gene>
    <name evidence="2" type="ORF">LTR82_012845</name>
</gene>
<sequence length="552" mass="60566">MSAPSRNSSISSSDSGNNNSSRPSPVVNSQGNTTSSTSSNQQAHVAAATHATASFGVYQTPPRHFNFTNSSIPPTQRVPGIPESVANVLRDAEAALRRSATVNNMMREVGLTPNAIEPPAVESAERSTLRRPSLSGGGLRWATGEVQEYDTEYDRAMQAARNARDANNPAVTLAARDEVDAAMRHHEAAMALVQMATGVPVVQPHQTLAPVAESDEIVSEEAEPEEEESEEVSDSDEDASVPDARYANQIDNSGTIVTLHRPADQYLWTEADLATLRRDREEAENVRDMQSALNGVNMSGNDEIPPEMHDWAPEDHEVVAARQAEEWRAEQEDTEMSYEDSLCDICRRPDPNVWHPSMGCDPPTPPPMIESDSSDNDSMHSPMPQPTHPNGPPFEIGGSEDLEDYEMVDHDTEEESDDDPVIDPMAQINAEDDFYRALQAQDPTGADVEDYTAVFEATLDRAAQIVMANPQRTDEVATALLSEWENLSRQQTEADAREFTLDLQSFIRHRLRTRLGFATLGNTLLAILRDLAQESGMEPMGGLWALGRDHGQ</sequence>
<organism evidence="2 3">
    <name type="scientific">Friedmanniomyces endolithicus</name>
    <dbReference type="NCBI Taxonomy" id="329885"/>
    <lineage>
        <taxon>Eukaryota</taxon>
        <taxon>Fungi</taxon>
        <taxon>Dikarya</taxon>
        <taxon>Ascomycota</taxon>
        <taxon>Pezizomycotina</taxon>
        <taxon>Dothideomycetes</taxon>
        <taxon>Dothideomycetidae</taxon>
        <taxon>Mycosphaerellales</taxon>
        <taxon>Teratosphaeriaceae</taxon>
        <taxon>Friedmanniomyces</taxon>
    </lineage>
</organism>
<feature type="region of interest" description="Disordered" evidence="1">
    <location>
        <begin position="208"/>
        <end position="241"/>
    </location>
</feature>
<evidence type="ECO:0000256" key="1">
    <source>
        <dbReference type="SAM" id="MobiDB-lite"/>
    </source>
</evidence>
<evidence type="ECO:0000313" key="3">
    <source>
        <dbReference type="Proteomes" id="UP001168146"/>
    </source>
</evidence>
<feature type="compositionally biased region" description="Pro residues" evidence="1">
    <location>
        <begin position="383"/>
        <end position="392"/>
    </location>
</feature>
<feature type="region of interest" description="Disordered" evidence="1">
    <location>
        <begin position="357"/>
        <end position="399"/>
    </location>
</feature>